<dbReference type="GO" id="GO:0008270">
    <property type="term" value="F:zinc ion binding"/>
    <property type="evidence" value="ECO:0007669"/>
    <property type="project" value="InterPro"/>
</dbReference>
<dbReference type="GO" id="GO:0003700">
    <property type="term" value="F:DNA-binding transcription factor activity"/>
    <property type="evidence" value="ECO:0007669"/>
    <property type="project" value="InterPro"/>
</dbReference>
<keyword evidence="1" id="KW-0539">Nucleus</keyword>
<dbReference type="EMBL" id="ML978714">
    <property type="protein sequence ID" value="KAF2089413.1"/>
    <property type="molecule type" value="Genomic_DNA"/>
</dbReference>
<sequence>MDSPIQLVEVGTLRTLPNEESQFIGSSTGIYFVNTVRRAFKASANNPNIAEHQGSIGTGSERADPVEGFIHDEDGPSRSASPVRPRSVPTPTIPRGPSYDAAPPGLGRPPDAATARRLLILYFKLWHPVFPFLHGPTFFEEVEALYDPSRSLQDDAVDPDRRRCCRVIIIQCVFNTVQAGTKEDLLGPSSRIESAHSLLFSLSSLATRQDLSSLQALLAAQLYLVTSGSMRAASTVGGVLARSLFHSGLHRCPSRYPQLSEHDRDLRKRLFWCAYVFDRYLSQILGLPPGFQDSDVDVCIPGDEEQHLPAITPTQRRQTLKDHLPRRSSKAPSTPGTVTSDSHGTQQEGAHSQNEHRDSVLAGMVGYSKLTGRVVELFHKSVHVRSVDHTKISILASDIDQWWFSLPEHLVSAERALNHQECPPDEKVPSFVPMFKVLHQQLVLLINRPCLSLNPKSLEFKKSLQSCIQASRGIIDALEMQVRLKQPIFLPELLSAAWMAGLILAFACQVNVYSVTKAHMEIKTCLSVLRSMSDQWKGAKHYYRTLDALFAHIHPDSADRG</sequence>
<name>A0A6A5YD21_9PEZI</name>
<accession>A0A6A5YD21</accession>
<feature type="region of interest" description="Disordered" evidence="2">
    <location>
        <begin position="48"/>
        <end position="108"/>
    </location>
</feature>
<keyword evidence="6" id="KW-1185">Reference proteome</keyword>
<evidence type="ECO:0000256" key="1">
    <source>
        <dbReference type="ARBA" id="ARBA00023242"/>
    </source>
</evidence>
<keyword evidence="3" id="KW-0472">Membrane</keyword>
<feature type="transmembrane region" description="Helical" evidence="3">
    <location>
        <begin position="493"/>
        <end position="513"/>
    </location>
</feature>
<dbReference type="GO" id="GO:0006351">
    <property type="term" value="P:DNA-templated transcription"/>
    <property type="evidence" value="ECO:0007669"/>
    <property type="project" value="InterPro"/>
</dbReference>
<dbReference type="PANTHER" id="PTHR46910:SF9">
    <property type="entry name" value="MISCELLANEOUS ZN(II)2CYS6 TRANSCRIPTION FACTOR (EUROFUNG)"/>
    <property type="match status" value="1"/>
</dbReference>
<protein>
    <recommendedName>
        <fullName evidence="4">Xylanolytic transcriptional activator regulatory domain-containing protein</fullName>
    </recommendedName>
</protein>
<dbReference type="OrthoDB" id="3266505at2759"/>
<keyword evidence="3" id="KW-0812">Transmembrane</keyword>
<evidence type="ECO:0000256" key="2">
    <source>
        <dbReference type="SAM" id="MobiDB-lite"/>
    </source>
</evidence>
<dbReference type="InterPro" id="IPR050987">
    <property type="entry name" value="AtrR-like"/>
</dbReference>
<evidence type="ECO:0000313" key="5">
    <source>
        <dbReference type="EMBL" id="KAF2089413.1"/>
    </source>
</evidence>
<feature type="compositionally biased region" description="Polar residues" evidence="2">
    <location>
        <begin position="330"/>
        <end position="352"/>
    </location>
</feature>
<dbReference type="CDD" id="cd12148">
    <property type="entry name" value="fungal_TF_MHR"/>
    <property type="match status" value="1"/>
</dbReference>
<dbReference type="Proteomes" id="UP000799776">
    <property type="component" value="Unassembled WGS sequence"/>
</dbReference>
<dbReference type="Pfam" id="PF04082">
    <property type="entry name" value="Fungal_trans"/>
    <property type="match status" value="1"/>
</dbReference>
<organism evidence="5 6">
    <name type="scientific">Saccharata proteae CBS 121410</name>
    <dbReference type="NCBI Taxonomy" id="1314787"/>
    <lineage>
        <taxon>Eukaryota</taxon>
        <taxon>Fungi</taxon>
        <taxon>Dikarya</taxon>
        <taxon>Ascomycota</taxon>
        <taxon>Pezizomycotina</taxon>
        <taxon>Dothideomycetes</taxon>
        <taxon>Dothideomycetes incertae sedis</taxon>
        <taxon>Botryosphaeriales</taxon>
        <taxon>Saccharataceae</taxon>
        <taxon>Saccharata</taxon>
    </lineage>
</organism>
<evidence type="ECO:0000313" key="6">
    <source>
        <dbReference type="Proteomes" id="UP000799776"/>
    </source>
</evidence>
<evidence type="ECO:0000256" key="3">
    <source>
        <dbReference type="SAM" id="Phobius"/>
    </source>
</evidence>
<feature type="region of interest" description="Disordered" evidence="2">
    <location>
        <begin position="305"/>
        <end position="358"/>
    </location>
</feature>
<dbReference type="SMART" id="SM00906">
    <property type="entry name" value="Fungal_trans"/>
    <property type="match status" value="1"/>
</dbReference>
<feature type="compositionally biased region" description="Basic and acidic residues" evidence="2">
    <location>
        <begin position="61"/>
        <end position="76"/>
    </location>
</feature>
<feature type="compositionally biased region" description="Low complexity" evidence="2">
    <location>
        <begin position="77"/>
        <end position="95"/>
    </location>
</feature>
<dbReference type="PANTHER" id="PTHR46910">
    <property type="entry name" value="TRANSCRIPTION FACTOR PDR1"/>
    <property type="match status" value="1"/>
</dbReference>
<reference evidence="5" key="1">
    <citation type="journal article" date="2020" name="Stud. Mycol.">
        <title>101 Dothideomycetes genomes: a test case for predicting lifestyles and emergence of pathogens.</title>
        <authorList>
            <person name="Haridas S."/>
            <person name="Albert R."/>
            <person name="Binder M."/>
            <person name="Bloem J."/>
            <person name="Labutti K."/>
            <person name="Salamov A."/>
            <person name="Andreopoulos B."/>
            <person name="Baker S."/>
            <person name="Barry K."/>
            <person name="Bills G."/>
            <person name="Bluhm B."/>
            <person name="Cannon C."/>
            <person name="Castanera R."/>
            <person name="Culley D."/>
            <person name="Daum C."/>
            <person name="Ezra D."/>
            <person name="Gonzalez J."/>
            <person name="Henrissat B."/>
            <person name="Kuo A."/>
            <person name="Liang C."/>
            <person name="Lipzen A."/>
            <person name="Lutzoni F."/>
            <person name="Magnuson J."/>
            <person name="Mondo S."/>
            <person name="Nolan M."/>
            <person name="Ohm R."/>
            <person name="Pangilinan J."/>
            <person name="Park H.-J."/>
            <person name="Ramirez L."/>
            <person name="Alfaro M."/>
            <person name="Sun H."/>
            <person name="Tritt A."/>
            <person name="Yoshinaga Y."/>
            <person name="Zwiers L.-H."/>
            <person name="Turgeon B."/>
            <person name="Goodwin S."/>
            <person name="Spatafora J."/>
            <person name="Crous P."/>
            <person name="Grigoriev I."/>
        </authorList>
    </citation>
    <scope>NUCLEOTIDE SEQUENCE</scope>
    <source>
        <strain evidence="5">CBS 121410</strain>
    </source>
</reference>
<feature type="domain" description="Xylanolytic transcriptional activator regulatory" evidence="4">
    <location>
        <begin position="233"/>
        <end position="307"/>
    </location>
</feature>
<evidence type="ECO:0000259" key="4">
    <source>
        <dbReference type="SMART" id="SM00906"/>
    </source>
</evidence>
<keyword evidence="3" id="KW-1133">Transmembrane helix</keyword>
<dbReference type="InterPro" id="IPR007219">
    <property type="entry name" value="XnlR_reg_dom"/>
</dbReference>
<feature type="non-terminal residue" evidence="5">
    <location>
        <position position="561"/>
    </location>
</feature>
<proteinExistence type="predicted"/>
<dbReference type="GO" id="GO:0003677">
    <property type="term" value="F:DNA binding"/>
    <property type="evidence" value="ECO:0007669"/>
    <property type="project" value="InterPro"/>
</dbReference>
<dbReference type="AlphaFoldDB" id="A0A6A5YD21"/>
<gene>
    <name evidence="5" type="ORF">K490DRAFT_37543</name>
</gene>